<evidence type="ECO:0000313" key="2">
    <source>
        <dbReference type="Proteomes" id="UP000055136"/>
    </source>
</evidence>
<dbReference type="EMBL" id="CP013099">
    <property type="protein sequence ID" value="ALP53661.1"/>
    <property type="molecule type" value="Genomic_DNA"/>
</dbReference>
<protein>
    <recommendedName>
        <fullName evidence="3">YubB ferredoxin-like domain-containing protein</fullName>
    </recommendedName>
</protein>
<dbReference type="AlphaFoldDB" id="A0A0S2TEZ1"/>
<keyword evidence="2" id="KW-1185">Reference proteome</keyword>
<organism evidence="1 2">
    <name type="scientific">Candidatus Tenderia electrophaga</name>
    <dbReference type="NCBI Taxonomy" id="1748243"/>
    <lineage>
        <taxon>Bacteria</taxon>
        <taxon>Pseudomonadati</taxon>
        <taxon>Pseudomonadota</taxon>
        <taxon>Gammaproteobacteria</taxon>
        <taxon>Candidatus Tenderiales</taxon>
        <taxon>Candidatus Tenderiaceae</taxon>
        <taxon>Candidatus Tenderia</taxon>
    </lineage>
</organism>
<accession>A0A0S2TEZ1</accession>
<dbReference type="Proteomes" id="UP000055136">
    <property type="component" value="Chromosome"/>
</dbReference>
<gene>
    <name evidence="1" type="ORF">Tel_11235</name>
</gene>
<dbReference type="KEGG" id="tee:Tel_11235"/>
<evidence type="ECO:0008006" key="3">
    <source>
        <dbReference type="Google" id="ProtNLM"/>
    </source>
</evidence>
<reference evidence="1" key="1">
    <citation type="submission" date="2015-10" db="EMBL/GenBank/DDBJ databases">
        <title>Description of Candidatus Tenderia electrophaga gen. nov, sp. nov., an Uncultivated Electroautotroph from a Biocathode Enrichment.</title>
        <authorList>
            <person name="Eddie B.J."/>
            <person name="Malanoski A.P."/>
            <person name="Wang Z."/>
            <person name="Hall R.J."/>
            <person name="Oh S.D."/>
            <person name="Heiner C."/>
            <person name="Lin B."/>
            <person name="Strycharz-Glaven S.M."/>
        </authorList>
    </citation>
    <scope>NUCLEOTIDE SEQUENCE [LARGE SCALE GENOMIC DNA]</scope>
    <source>
        <strain evidence="1">NRL1</strain>
    </source>
</reference>
<dbReference type="STRING" id="1748243.Tel_11235"/>
<sequence>MPNWCENKVSFSGPAKDLEKLKKLIGTDEQPISFQKIKPMPLDLDLASGSSILGYEVVYGDVEKVLGYPWVIAAGITTRDGLIQHLENKHPDYLKLAEQYKANLERYGFSDWYGWRIENWGTKWDVGANDIQVVDDSPEYLSLEFYTAWSPPEGIYAALLELFDEHQLDVQATWFYDEPGMQFAGYLS</sequence>
<evidence type="ECO:0000313" key="1">
    <source>
        <dbReference type="EMBL" id="ALP53661.1"/>
    </source>
</evidence>
<name>A0A0S2TEZ1_9GAMM</name>
<dbReference type="SUPFAM" id="SSF160940">
    <property type="entry name" value="Api92-like"/>
    <property type="match status" value="1"/>
</dbReference>
<proteinExistence type="predicted"/>